<keyword evidence="8" id="KW-0547">Nucleotide-binding</keyword>
<evidence type="ECO:0000256" key="6">
    <source>
        <dbReference type="ARBA" id="ARBA00023157"/>
    </source>
</evidence>
<dbReference type="EMBL" id="FOZW01000004">
    <property type="protein sequence ID" value="SFS70197.1"/>
    <property type="molecule type" value="Genomic_DNA"/>
</dbReference>
<keyword evidence="2 10" id="KW-0285">Flavoprotein</keyword>
<dbReference type="PIRSF" id="PIRSF000350">
    <property type="entry name" value="Mercury_reductase_MerA"/>
    <property type="match status" value="1"/>
</dbReference>
<evidence type="ECO:0000256" key="9">
    <source>
        <dbReference type="PIRSR" id="PIRSR000350-4"/>
    </source>
</evidence>
<feature type="binding site" evidence="8">
    <location>
        <begin position="140"/>
        <end position="142"/>
    </location>
    <ligand>
        <name>FAD</name>
        <dbReference type="ChEBI" id="CHEBI:57692"/>
    </ligand>
</feature>
<evidence type="ECO:0000259" key="12">
    <source>
        <dbReference type="Pfam" id="PF07992"/>
    </source>
</evidence>
<evidence type="ECO:0000256" key="1">
    <source>
        <dbReference type="ARBA" id="ARBA00007532"/>
    </source>
</evidence>
<comment type="cofactor">
    <cofactor evidence="8">
        <name>FAD</name>
        <dbReference type="ChEBI" id="CHEBI:57692"/>
    </cofactor>
    <text evidence="8">Binds 1 FAD per subunit.</text>
</comment>
<dbReference type="InterPro" id="IPR016156">
    <property type="entry name" value="FAD/NAD-linked_Rdtase_dimer_sf"/>
</dbReference>
<dbReference type="GO" id="GO:0003955">
    <property type="term" value="F:NAD(P)H dehydrogenase (quinone) activity"/>
    <property type="evidence" value="ECO:0007669"/>
    <property type="project" value="TreeGrafter"/>
</dbReference>
<accession>A0A1I6RZS2</accession>
<dbReference type="PRINTS" id="PR00411">
    <property type="entry name" value="PNDRDTASEI"/>
</dbReference>
<dbReference type="PANTHER" id="PTHR43014:SF2">
    <property type="entry name" value="MERCURIC REDUCTASE"/>
    <property type="match status" value="1"/>
</dbReference>
<dbReference type="STRING" id="311180.SAMN04488050_10435"/>
<dbReference type="Pfam" id="PF07992">
    <property type="entry name" value="Pyr_redox_2"/>
    <property type="match status" value="1"/>
</dbReference>
<evidence type="ECO:0000256" key="7">
    <source>
        <dbReference type="ARBA" id="ARBA00023284"/>
    </source>
</evidence>
<evidence type="ECO:0000256" key="10">
    <source>
        <dbReference type="RuleBase" id="RU003691"/>
    </source>
</evidence>
<dbReference type="PANTHER" id="PTHR43014">
    <property type="entry name" value="MERCURIC REDUCTASE"/>
    <property type="match status" value="1"/>
</dbReference>
<dbReference type="SUPFAM" id="SSF55424">
    <property type="entry name" value="FAD/NAD-linked reductases, dimerisation (C-terminal) domain"/>
    <property type="match status" value="1"/>
</dbReference>
<evidence type="ECO:0000256" key="8">
    <source>
        <dbReference type="PIRSR" id="PIRSR000350-3"/>
    </source>
</evidence>
<evidence type="ECO:0000256" key="4">
    <source>
        <dbReference type="ARBA" id="ARBA00022857"/>
    </source>
</evidence>
<feature type="disulfide bond" description="Redox-active" evidence="9">
    <location>
        <begin position="43"/>
        <end position="48"/>
    </location>
</feature>
<dbReference type="Pfam" id="PF02852">
    <property type="entry name" value="Pyr_redox_dim"/>
    <property type="match status" value="1"/>
</dbReference>
<organism evidence="13 14">
    <name type="scientific">Alloyangia pacifica</name>
    <dbReference type="NCBI Taxonomy" id="311180"/>
    <lineage>
        <taxon>Bacteria</taxon>
        <taxon>Pseudomonadati</taxon>
        <taxon>Pseudomonadota</taxon>
        <taxon>Alphaproteobacteria</taxon>
        <taxon>Rhodobacterales</taxon>
        <taxon>Roseobacteraceae</taxon>
        <taxon>Alloyangia</taxon>
    </lineage>
</organism>
<dbReference type="PROSITE" id="PS00076">
    <property type="entry name" value="PYRIDINE_REDOX_1"/>
    <property type="match status" value="1"/>
</dbReference>
<gene>
    <name evidence="13" type="ORF">SAMN04488050_10435</name>
</gene>
<keyword evidence="6" id="KW-1015">Disulfide bond</keyword>
<keyword evidence="3 8" id="KW-0274">FAD</keyword>
<evidence type="ECO:0000313" key="14">
    <source>
        <dbReference type="Proteomes" id="UP000199392"/>
    </source>
</evidence>
<name>A0A1I6RZS2_9RHOB</name>
<feature type="binding site" evidence="8">
    <location>
        <begin position="177"/>
        <end position="184"/>
    </location>
    <ligand>
        <name>NAD(+)</name>
        <dbReference type="ChEBI" id="CHEBI:57540"/>
    </ligand>
</feature>
<evidence type="ECO:0000259" key="11">
    <source>
        <dbReference type="Pfam" id="PF02852"/>
    </source>
</evidence>
<keyword evidence="13" id="KW-0670">Pyruvate</keyword>
<dbReference type="Gene3D" id="3.50.50.60">
    <property type="entry name" value="FAD/NAD(P)-binding domain"/>
    <property type="match status" value="2"/>
</dbReference>
<dbReference type="InterPro" id="IPR036188">
    <property type="entry name" value="FAD/NAD-bd_sf"/>
</dbReference>
<dbReference type="PRINTS" id="PR00368">
    <property type="entry name" value="FADPNR"/>
</dbReference>
<proteinExistence type="inferred from homology"/>
<keyword evidence="14" id="KW-1185">Reference proteome</keyword>
<dbReference type="OrthoDB" id="9776382at2"/>
<keyword evidence="7 10" id="KW-0676">Redox-active center</keyword>
<evidence type="ECO:0000256" key="5">
    <source>
        <dbReference type="ARBA" id="ARBA00023002"/>
    </source>
</evidence>
<evidence type="ECO:0000256" key="2">
    <source>
        <dbReference type="ARBA" id="ARBA00022630"/>
    </source>
</evidence>
<dbReference type="InterPro" id="IPR023753">
    <property type="entry name" value="FAD/NAD-binding_dom"/>
</dbReference>
<dbReference type="RefSeq" id="WP_092423358.1">
    <property type="nucleotide sequence ID" value="NZ_FNCL01000004.1"/>
</dbReference>
<dbReference type="FunFam" id="3.30.390.30:FF:000001">
    <property type="entry name" value="Dihydrolipoyl dehydrogenase"/>
    <property type="match status" value="1"/>
</dbReference>
<dbReference type="InterPro" id="IPR001100">
    <property type="entry name" value="Pyr_nuc-diS_OxRdtase"/>
</dbReference>
<comment type="similarity">
    <text evidence="1 10">Belongs to the class-I pyridine nucleotide-disulfide oxidoreductase family.</text>
</comment>
<feature type="domain" description="Pyridine nucleotide-disulphide oxidoreductase dimerisation" evidence="11">
    <location>
        <begin position="338"/>
        <end position="441"/>
    </location>
</feature>
<feature type="binding site" evidence="8">
    <location>
        <position position="263"/>
    </location>
    <ligand>
        <name>NAD(+)</name>
        <dbReference type="ChEBI" id="CHEBI:57540"/>
    </ligand>
</feature>
<dbReference type="Gene3D" id="3.30.390.30">
    <property type="match status" value="1"/>
</dbReference>
<keyword evidence="4" id="KW-0521">NADP</keyword>
<dbReference type="InterPro" id="IPR004099">
    <property type="entry name" value="Pyr_nucl-diS_OxRdtase_dimer"/>
</dbReference>
<feature type="binding site" evidence="8">
    <location>
        <position position="303"/>
    </location>
    <ligand>
        <name>FAD</name>
        <dbReference type="ChEBI" id="CHEBI:57692"/>
    </ligand>
</feature>
<dbReference type="GO" id="GO:0016668">
    <property type="term" value="F:oxidoreductase activity, acting on a sulfur group of donors, NAD(P) as acceptor"/>
    <property type="evidence" value="ECO:0007669"/>
    <property type="project" value="InterPro"/>
</dbReference>
<keyword evidence="8" id="KW-0520">NAD</keyword>
<keyword evidence="5 10" id="KW-0560">Oxidoreductase</keyword>
<reference evidence="14" key="1">
    <citation type="submission" date="2016-10" db="EMBL/GenBank/DDBJ databases">
        <authorList>
            <person name="Varghese N."/>
            <person name="Submissions S."/>
        </authorList>
    </citation>
    <scope>NUCLEOTIDE SEQUENCE [LARGE SCALE GENOMIC DNA]</scope>
    <source>
        <strain evidence="14">DSM 26894</strain>
    </source>
</reference>
<feature type="binding site" evidence="8">
    <location>
        <position position="52"/>
    </location>
    <ligand>
        <name>FAD</name>
        <dbReference type="ChEBI" id="CHEBI:57692"/>
    </ligand>
</feature>
<feature type="domain" description="FAD/NAD(P)-binding" evidence="12">
    <location>
        <begin position="7"/>
        <end position="317"/>
    </location>
</feature>
<dbReference type="InterPro" id="IPR012999">
    <property type="entry name" value="Pyr_OxRdtase_I_AS"/>
</dbReference>
<evidence type="ECO:0000313" key="13">
    <source>
        <dbReference type="EMBL" id="SFS70197.1"/>
    </source>
</evidence>
<dbReference type="Proteomes" id="UP000199392">
    <property type="component" value="Unassembled WGS sequence"/>
</dbReference>
<dbReference type="GO" id="GO:0050660">
    <property type="term" value="F:flavin adenine dinucleotide binding"/>
    <property type="evidence" value="ECO:0007669"/>
    <property type="project" value="TreeGrafter"/>
</dbReference>
<feature type="binding site" evidence="8">
    <location>
        <position position="200"/>
    </location>
    <ligand>
        <name>NAD(+)</name>
        <dbReference type="ChEBI" id="CHEBI:57540"/>
    </ligand>
</feature>
<protein>
    <submittedName>
        <fullName evidence="13">Pyruvate/2-oxoglutarate dehydrogenase complex, dihydrolipoamide dehydrogenase (E3) component</fullName>
    </submittedName>
</protein>
<dbReference type="SUPFAM" id="SSF51905">
    <property type="entry name" value="FAD/NAD(P)-binding domain"/>
    <property type="match status" value="1"/>
</dbReference>
<sequence>MESIKTDLLIIGAGSGGLSVAAGAVQMGASVVLVERGEMGGDCLNYGCVPSKALIAAASQAHAPELSGAFGVDLDPARVDWSRVRDHVQETIARIAPVDSQERFEGLGVRVIRAHARFVSEREVEAGHHRIIARRIVLATGSSPAVPPVSGLKDVSYLTNETLWDLQELPSHLLILGGGPIGMEMAQAFRRLGAQVTVVEGARALGREDPEMAAIVLDHLRGEGVTILEGEMVTSARQDGSAIELRLGSGKVLTGSHLLVAAGRMPNTEGLGLAEAGIETTKTGIRVDAGLRTTNRRVYAIGDAAGGLQFTHLAGYHAGIVIRSALFGLPAKASTYHVPRATYTRPELAHVGLTEVEARQRYGDRLEVLREALQHNDRAIAERETAGLAKVMVHRGRPVGATIVGSQAGDLVSTWALALSAKVKIAQVAGMVAPYPTLGELNKRVAGSYFTPRLFENRTVKAVTRTVQRLLP</sequence>
<dbReference type="AlphaFoldDB" id="A0A1I6RZS2"/>
<evidence type="ECO:0000256" key="3">
    <source>
        <dbReference type="ARBA" id="ARBA00022827"/>
    </source>
</evidence>